<dbReference type="Proteomes" id="UP000271227">
    <property type="component" value="Unassembled WGS sequence"/>
</dbReference>
<sequence>MTAYLLRPNISRNEQHGADGLRVVLFMVMAIIFLAFALPLSAQDDPPESTDENTYDEDTIVTEATDYLGEGAEGIAKAIEDIFKKNGRPNAYITGSEAGGGLVVGLRYGGGELHHKIEGTRPVHWTGPSVGFDVGANAVKTFALVYNIYDTEEMFGRIGAVEGSAYYVGGLGISAYGGGTKTVVMIRLGVGLRLQASLGYINFTKKRKIIPF</sequence>
<organism evidence="2 3">
    <name type="scientific">Eilatimonas milleporae</name>
    <dbReference type="NCBI Taxonomy" id="911205"/>
    <lineage>
        <taxon>Bacteria</taxon>
        <taxon>Pseudomonadati</taxon>
        <taxon>Pseudomonadota</taxon>
        <taxon>Alphaproteobacteria</taxon>
        <taxon>Kordiimonadales</taxon>
        <taxon>Kordiimonadaceae</taxon>
        <taxon>Eilatimonas</taxon>
    </lineage>
</organism>
<gene>
    <name evidence="2" type="ORF">BXY39_0320</name>
</gene>
<comment type="caution">
    <text evidence="2">The sequence shown here is derived from an EMBL/GenBank/DDBJ whole genome shotgun (WGS) entry which is preliminary data.</text>
</comment>
<dbReference type="RefSeq" id="WP_170163541.1">
    <property type="nucleotide sequence ID" value="NZ_REFR01000009.1"/>
</dbReference>
<dbReference type="AlphaFoldDB" id="A0A3M0CSJ3"/>
<evidence type="ECO:0000256" key="1">
    <source>
        <dbReference type="SAM" id="Phobius"/>
    </source>
</evidence>
<keyword evidence="1" id="KW-1133">Transmembrane helix</keyword>
<feature type="transmembrane region" description="Helical" evidence="1">
    <location>
        <begin position="21"/>
        <end position="40"/>
    </location>
</feature>
<proteinExistence type="predicted"/>
<keyword evidence="1" id="KW-0472">Membrane</keyword>
<protein>
    <recommendedName>
        <fullName evidence="4">DUF1134 domain-containing protein</fullName>
    </recommendedName>
</protein>
<dbReference type="EMBL" id="REFR01000009">
    <property type="protein sequence ID" value="RMB11835.1"/>
    <property type="molecule type" value="Genomic_DNA"/>
</dbReference>
<evidence type="ECO:0000313" key="3">
    <source>
        <dbReference type="Proteomes" id="UP000271227"/>
    </source>
</evidence>
<dbReference type="InParanoid" id="A0A3M0CSJ3"/>
<dbReference type="Pfam" id="PF06577">
    <property type="entry name" value="EipA"/>
    <property type="match status" value="1"/>
</dbReference>
<evidence type="ECO:0000313" key="2">
    <source>
        <dbReference type="EMBL" id="RMB11835.1"/>
    </source>
</evidence>
<dbReference type="InterPro" id="IPR008325">
    <property type="entry name" value="EipA-like"/>
</dbReference>
<reference evidence="2 3" key="1">
    <citation type="submission" date="2018-10" db="EMBL/GenBank/DDBJ databases">
        <title>Genomic Encyclopedia of Archaeal and Bacterial Type Strains, Phase II (KMG-II): from individual species to whole genera.</title>
        <authorList>
            <person name="Goeker M."/>
        </authorList>
    </citation>
    <scope>NUCLEOTIDE SEQUENCE [LARGE SCALE GENOMIC DNA]</scope>
    <source>
        <strain evidence="2 3">DSM 25217</strain>
    </source>
</reference>
<accession>A0A3M0CSJ3</accession>
<keyword evidence="1" id="KW-0812">Transmembrane</keyword>
<keyword evidence="3" id="KW-1185">Reference proteome</keyword>
<evidence type="ECO:0008006" key="4">
    <source>
        <dbReference type="Google" id="ProtNLM"/>
    </source>
</evidence>
<name>A0A3M0CSJ3_9PROT</name>